<dbReference type="InterPro" id="IPR014314">
    <property type="entry name" value="Succ_DH_cytb556"/>
</dbReference>
<protein>
    <recommendedName>
        <fullName evidence="12">Succinate dehydrogenase cytochrome b560 subunit, mitochondrial</fullName>
    </recommendedName>
</protein>
<comment type="cofactor">
    <cofactor evidence="8">
        <name>heme</name>
        <dbReference type="ChEBI" id="CHEBI:30413"/>
    </cofactor>
    <text evidence="8">The heme is bound between the two transmembrane subunits.</text>
</comment>
<dbReference type="Pfam" id="PF01127">
    <property type="entry name" value="Sdh_cyt"/>
    <property type="match status" value="1"/>
</dbReference>
<dbReference type="Proteomes" id="UP001519460">
    <property type="component" value="Unassembled WGS sequence"/>
</dbReference>
<keyword evidence="5 9" id="KW-1133">Transmembrane helix</keyword>
<evidence type="ECO:0000256" key="7">
    <source>
        <dbReference type="ARBA" id="ARBA00023136"/>
    </source>
</evidence>
<feature type="binding site" description="axial binding residue" evidence="8">
    <location>
        <position position="104"/>
    </location>
    <ligand>
        <name>heme</name>
        <dbReference type="ChEBI" id="CHEBI:30413"/>
        <note>ligand shared with second transmembrane subunit</note>
    </ligand>
    <ligandPart>
        <name>Fe</name>
        <dbReference type="ChEBI" id="CHEBI:18248"/>
    </ligandPart>
</feature>
<evidence type="ECO:0000256" key="8">
    <source>
        <dbReference type="PIRSR" id="PIRSR000178-1"/>
    </source>
</evidence>
<evidence type="ECO:0000256" key="5">
    <source>
        <dbReference type="ARBA" id="ARBA00022989"/>
    </source>
</evidence>
<evidence type="ECO:0000256" key="4">
    <source>
        <dbReference type="ARBA" id="ARBA00022723"/>
    </source>
</evidence>
<name>A0ABD0JAX8_9CAEN</name>
<dbReference type="InterPro" id="IPR034804">
    <property type="entry name" value="SQR/QFR_C/D"/>
</dbReference>
<accession>A0ABD0JAX8</accession>
<evidence type="ECO:0000313" key="10">
    <source>
        <dbReference type="EMBL" id="KAK7468054.1"/>
    </source>
</evidence>
<evidence type="ECO:0000256" key="1">
    <source>
        <dbReference type="ARBA" id="ARBA00004141"/>
    </source>
</evidence>
<feature type="transmembrane region" description="Helical" evidence="9">
    <location>
        <begin position="125"/>
        <end position="145"/>
    </location>
</feature>
<keyword evidence="6 8" id="KW-0408">Iron</keyword>
<dbReference type="PROSITE" id="PS01001">
    <property type="entry name" value="SDH_CYT_2"/>
    <property type="match status" value="1"/>
</dbReference>
<evidence type="ECO:0008006" key="12">
    <source>
        <dbReference type="Google" id="ProtNLM"/>
    </source>
</evidence>
<comment type="caution">
    <text evidence="10">The sequence shown here is derived from an EMBL/GenBank/DDBJ whole genome shotgun (WGS) entry which is preliminary data.</text>
</comment>
<evidence type="ECO:0000256" key="9">
    <source>
        <dbReference type="SAM" id="Phobius"/>
    </source>
</evidence>
<dbReference type="InterPro" id="IPR018495">
    <property type="entry name" value="Succ_DH_cyt_bsu_CS"/>
</dbReference>
<dbReference type="CDD" id="cd03499">
    <property type="entry name" value="SQR_TypeC_SdhC"/>
    <property type="match status" value="1"/>
</dbReference>
<evidence type="ECO:0000256" key="2">
    <source>
        <dbReference type="ARBA" id="ARBA00022617"/>
    </source>
</evidence>
<dbReference type="GO" id="GO:0016020">
    <property type="term" value="C:membrane"/>
    <property type="evidence" value="ECO:0007669"/>
    <property type="project" value="UniProtKB-SubCell"/>
</dbReference>
<proteinExistence type="predicted"/>
<gene>
    <name evidence="10" type="ORF">BaRGS_00036705</name>
</gene>
<reference evidence="10 11" key="1">
    <citation type="journal article" date="2023" name="Sci. Data">
        <title>Genome assembly of the Korean intertidal mud-creeper Batillaria attramentaria.</title>
        <authorList>
            <person name="Patra A.K."/>
            <person name="Ho P.T."/>
            <person name="Jun S."/>
            <person name="Lee S.J."/>
            <person name="Kim Y."/>
            <person name="Won Y.J."/>
        </authorList>
    </citation>
    <scope>NUCLEOTIDE SEQUENCE [LARGE SCALE GENOMIC DNA]</scope>
    <source>
        <strain evidence="10">Wonlab-2016</strain>
    </source>
</reference>
<dbReference type="Gene3D" id="1.20.1300.10">
    <property type="entry name" value="Fumarate reductase/succinate dehydrogenase, transmembrane subunit"/>
    <property type="match status" value="1"/>
</dbReference>
<dbReference type="PROSITE" id="PS01000">
    <property type="entry name" value="SDH_CYT_1"/>
    <property type="match status" value="1"/>
</dbReference>
<evidence type="ECO:0000313" key="11">
    <source>
        <dbReference type="Proteomes" id="UP001519460"/>
    </source>
</evidence>
<dbReference type="AlphaFoldDB" id="A0ABD0JAX8"/>
<keyword evidence="2 8" id="KW-0349">Heme</keyword>
<evidence type="ECO:0000256" key="6">
    <source>
        <dbReference type="ARBA" id="ARBA00023004"/>
    </source>
</evidence>
<dbReference type="SUPFAM" id="SSF81343">
    <property type="entry name" value="Fumarate reductase respiratory complex transmembrane subunits"/>
    <property type="match status" value="1"/>
</dbReference>
<keyword evidence="3 9" id="KW-0812">Transmembrane</keyword>
<comment type="subcellular location">
    <subcellularLocation>
        <location evidence="1">Membrane</location>
        <topology evidence="1">Multi-pass membrane protein</topology>
    </subcellularLocation>
</comment>
<keyword evidence="4 8" id="KW-0479">Metal-binding</keyword>
<dbReference type="NCBIfam" id="TIGR02970">
    <property type="entry name" value="succ_dehyd_cytB"/>
    <property type="match status" value="1"/>
</dbReference>
<dbReference type="InterPro" id="IPR000701">
    <property type="entry name" value="SuccDH_FuR_B_TM-su"/>
</dbReference>
<keyword evidence="11" id="KW-1185">Reference proteome</keyword>
<sequence length="147" mass="16439">MAALVRVASTAYEEMRKYWDRNRQLQRPLSPFLTVYKPHLAMMTSLTHRVTGVAMQCAVAGVSITLLALPGDFTHYLELVKNMALGPVIIYGFKLILAFPVTYHFLNGIRHLAWDAGVGFGLSTLYKTGYFVMGLTALVTAYFVFVL</sequence>
<feature type="transmembrane region" description="Helical" evidence="9">
    <location>
        <begin position="83"/>
        <end position="105"/>
    </location>
</feature>
<dbReference type="EMBL" id="JACVVK020000524">
    <property type="protein sequence ID" value="KAK7468054.1"/>
    <property type="molecule type" value="Genomic_DNA"/>
</dbReference>
<dbReference type="GO" id="GO:0046872">
    <property type="term" value="F:metal ion binding"/>
    <property type="evidence" value="ECO:0007669"/>
    <property type="project" value="UniProtKB-KW"/>
</dbReference>
<dbReference type="PANTHER" id="PTHR10978">
    <property type="entry name" value="SUCCINATE DEHYDROGENASE CYTOCHROME B560 SUBUNIT"/>
    <property type="match status" value="1"/>
</dbReference>
<evidence type="ECO:0000256" key="3">
    <source>
        <dbReference type="ARBA" id="ARBA00022692"/>
    </source>
</evidence>
<dbReference type="PANTHER" id="PTHR10978:SF5">
    <property type="entry name" value="SUCCINATE DEHYDROGENASE CYTOCHROME B560 SUBUNIT, MITOCHONDRIAL"/>
    <property type="match status" value="1"/>
</dbReference>
<dbReference type="PIRSF" id="PIRSF000178">
    <property type="entry name" value="SDH_cyt_b560"/>
    <property type="match status" value="1"/>
</dbReference>
<organism evidence="10 11">
    <name type="scientific">Batillaria attramentaria</name>
    <dbReference type="NCBI Taxonomy" id="370345"/>
    <lineage>
        <taxon>Eukaryota</taxon>
        <taxon>Metazoa</taxon>
        <taxon>Spiralia</taxon>
        <taxon>Lophotrochozoa</taxon>
        <taxon>Mollusca</taxon>
        <taxon>Gastropoda</taxon>
        <taxon>Caenogastropoda</taxon>
        <taxon>Sorbeoconcha</taxon>
        <taxon>Cerithioidea</taxon>
        <taxon>Batillariidae</taxon>
        <taxon>Batillaria</taxon>
    </lineage>
</organism>
<feature type="transmembrane region" description="Helical" evidence="9">
    <location>
        <begin position="53"/>
        <end position="71"/>
    </location>
</feature>
<keyword evidence="7 9" id="KW-0472">Membrane</keyword>